<comment type="caution">
    <text evidence="2">The sequence shown here is derived from an EMBL/GenBank/DDBJ whole genome shotgun (WGS) entry which is preliminary data.</text>
</comment>
<feature type="signal peptide" evidence="1">
    <location>
        <begin position="1"/>
        <end position="20"/>
    </location>
</feature>
<accession>A0A3E2NTS9</accession>
<organism evidence="2 3">
    <name type="scientific">Mucilaginibacter terrenus</name>
    <dbReference type="NCBI Taxonomy" id="2482727"/>
    <lineage>
        <taxon>Bacteria</taxon>
        <taxon>Pseudomonadati</taxon>
        <taxon>Bacteroidota</taxon>
        <taxon>Sphingobacteriia</taxon>
        <taxon>Sphingobacteriales</taxon>
        <taxon>Sphingobacteriaceae</taxon>
        <taxon>Mucilaginibacter</taxon>
    </lineage>
</organism>
<reference evidence="2 3" key="1">
    <citation type="submission" date="2018-08" db="EMBL/GenBank/DDBJ databases">
        <title>Mucilaginibacter terrae sp. nov., isolated from manganese diggings.</title>
        <authorList>
            <person name="Huang Y."/>
            <person name="Zhou Z."/>
        </authorList>
    </citation>
    <scope>NUCLEOTIDE SEQUENCE [LARGE SCALE GENOMIC DNA]</scope>
    <source>
        <strain evidence="2 3">ZH6</strain>
    </source>
</reference>
<dbReference type="PROSITE" id="PS51257">
    <property type="entry name" value="PROKAR_LIPOPROTEIN"/>
    <property type="match status" value="1"/>
</dbReference>
<dbReference type="AlphaFoldDB" id="A0A3E2NTS9"/>
<dbReference type="EMBL" id="QWDE01000001">
    <property type="protein sequence ID" value="RFZ84357.1"/>
    <property type="molecule type" value="Genomic_DNA"/>
</dbReference>
<dbReference type="Proteomes" id="UP000260823">
    <property type="component" value="Unassembled WGS sequence"/>
</dbReference>
<evidence type="ECO:0000313" key="2">
    <source>
        <dbReference type="EMBL" id="RFZ84357.1"/>
    </source>
</evidence>
<keyword evidence="1" id="KW-0732">Signal</keyword>
<protein>
    <submittedName>
        <fullName evidence="2">Uncharacterized protein</fullName>
    </submittedName>
</protein>
<evidence type="ECO:0000256" key="1">
    <source>
        <dbReference type="SAM" id="SignalP"/>
    </source>
</evidence>
<keyword evidence="3" id="KW-1185">Reference proteome</keyword>
<dbReference type="RefSeq" id="WP_117381247.1">
    <property type="nucleotide sequence ID" value="NZ_QWDE01000001.1"/>
</dbReference>
<sequence length="67" mass="6862">MKNSFKVGVLALAIAVSAVACKGKSGENGGDTTKTDSVVKIDSTVVDSTKTDTVVKTDSVKVDSTKK</sequence>
<feature type="chain" id="PRO_5017710508" evidence="1">
    <location>
        <begin position="21"/>
        <end position="67"/>
    </location>
</feature>
<proteinExistence type="predicted"/>
<gene>
    <name evidence="2" type="ORF">DYU05_01650</name>
</gene>
<evidence type="ECO:0000313" key="3">
    <source>
        <dbReference type="Proteomes" id="UP000260823"/>
    </source>
</evidence>
<name>A0A3E2NTS9_9SPHI</name>